<protein>
    <submittedName>
        <fullName evidence="1">Uncharacterized protein</fullName>
    </submittedName>
</protein>
<dbReference type="AlphaFoldDB" id="A0AAD4KKF1"/>
<proteinExistence type="predicted"/>
<name>A0AAD4KKF1_9EURO</name>
<dbReference type="RefSeq" id="XP_046069417.1">
    <property type="nucleotide sequence ID" value="XM_046214288.1"/>
</dbReference>
<accession>A0AAD4KKF1</accession>
<dbReference type="EMBL" id="JAJTJA010000009">
    <property type="protein sequence ID" value="KAH8693747.1"/>
    <property type="molecule type" value="Genomic_DNA"/>
</dbReference>
<keyword evidence="2" id="KW-1185">Reference proteome</keyword>
<dbReference type="Proteomes" id="UP001201262">
    <property type="component" value="Unassembled WGS sequence"/>
</dbReference>
<reference evidence="1" key="1">
    <citation type="submission" date="2021-12" db="EMBL/GenBank/DDBJ databases">
        <title>Convergent genome expansion in fungi linked to evolution of root-endophyte symbiosis.</title>
        <authorList>
            <consortium name="DOE Joint Genome Institute"/>
            <person name="Ke Y.-H."/>
            <person name="Bonito G."/>
            <person name="Liao H.-L."/>
            <person name="Looney B."/>
            <person name="Rojas-Flechas A."/>
            <person name="Nash J."/>
            <person name="Hameed K."/>
            <person name="Schadt C."/>
            <person name="Martin F."/>
            <person name="Crous P.W."/>
            <person name="Miettinen O."/>
            <person name="Magnuson J.K."/>
            <person name="Labbe J."/>
            <person name="Jacobson D."/>
            <person name="Doktycz M.J."/>
            <person name="Veneault-Fourrey C."/>
            <person name="Kuo A."/>
            <person name="Mondo S."/>
            <person name="Calhoun S."/>
            <person name="Riley R."/>
            <person name="Ohm R."/>
            <person name="LaButti K."/>
            <person name="Andreopoulos B."/>
            <person name="Pangilinan J."/>
            <person name="Nolan M."/>
            <person name="Tritt A."/>
            <person name="Clum A."/>
            <person name="Lipzen A."/>
            <person name="Daum C."/>
            <person name="Barry K."/>
            <person name="Grigoriev I.V."/>
            <person name="Vilgalys R."/>
        </authorList>
    </citation>
    <scope>NUCLEOTIDE SEQUENCE</scope>
    <source>
        <strain evidence="1">PMI_201</strain>
    </source>
</reference>
<comment type="caution">
    <text evidence="1">The sequence shown here is derived from an EMBL/GenBank/DDBJ whole genome shotgun (WGS) entry which is preliminary data.</text>
</comment>
<sequence length="228" mass="25931">MIDYNEHEDYINNRLLRPGENGPTPNESWRGIIESKQVILTGNPYEDRLNLALYEESLPISTSSASTLSTSYAHSNFSTDNYGPSSSLGSVSEQYSAQKGQEHIDYLTIGLDELELTIVLFVKENASSLINKSRFIKLYHTGIFQRELLNCIRSFSVKEITADSGEYRYYNNFEHDLLATIRVHKAKRDTEVIESYIKVNETELALIKKISSVKQIEALGWQVGEGFF</sequence>
<evidence type="ECO:0000313" key="2">
    <source>
        <dbReference type="Proteomes" id="UP001201262"/>
    </source>
</evidence>
<gene>
    <name evidence="1" type="ORF">BGW36DRAFT_361588</name>
</gene>
<organism evidence="1 2">
    <name type="scientific">Talaromyces proteolyticus</name>
    <dbReference type="NCBI Taxonomy" id="1131652"/>
    <lineage>
        <taxon>Eukaryota</taxon>
        <taxon>Fungi</taxon>
        <taxon>Dikarya</taxon>
        <taxon>Ascomycota</taxon>
        <taxon>Pezizomycotina</taxon>
        <taxon>Eurotiomycetes</taxon>
        <taxon>Eurotiomycetidae</taxon>
        <taxon>Eurotiales</taxon>
        <taxon>Trichocomaceae</taxon>
        <taxon>Talaromyces</taxon>
        <taxon>Talaromyces sect. Bacilispori</taxon>
    </lineage>
</organism>
<dbReference type="GeneID" id="70244575"/>
<evidence type="ECO:0000313" key="1">
    <source>
        <dbReference type="EMBL" id="KAH8693747.1"/>
    </source>
</evidence>